<organism evidence="2">
    <name type="scientific">Timema genevievae</name>
    <name type="common">Walking stick</name>
    <dbReference type="NCBI Taxonomy" id="629358"/>
    <lineage>
        <taxon>Eukaryota</taxon>
        <taxon>Metazoa</taxon>
        <taxon>Ecdysozoa</taxon>
        <taxon>Arthropoda</taxon>
        <taxon>Hexapoda</taxon>
        <taxon>Insecta</taxon>
        <taxon>Pterygota</taxon>
        <taxon>Neoptera</taxon>
        <taxon>Polyneoptera</taxon>
        <taxon>Phasmatodea</taxon>
        <taxon>Timematodea</taxon>
        <taxon>Timematoidea</taxon>
        <taxon>Timematidae</taxon>
        <taxon>Timema</taxon>
    </lineage>
</organism>
<protein>
    <submittedName>
        <fullName evidence="2">Uncharacterized protein</fullName>
    </submittedName>
</protein>
<sequence length="114" mass="12361">MQKAQKTNKQSDRASEIRTSKIRSVANPERRKSRASQIQSVANPEHRKSGSAELGRLNLEEVNSHLCGGIVENHLVKTTPSSPDQDSDLVLSVLGSLAQHETSVLANYATEAGL</sequence>
<proteinExistence type="predicted"/>
<dbReference type="EMBL" id="OE840959">
    <property type="protein sequence ID" value="CAD7593456.1"/>
    <property type="molecule type" value="Genomic_DNA"/>
</dbReference>
<feature type="compositionally biased region" description="Basic and acidic residues" evidence="1">
    <location>
        <begin position="9"/>
        <end position="19"/>
    </location>
</feature>
<reference evidence="2" key="1">
    <citation type="submission" date="2020-11" db="EMBL/GenBank/DDBJ databases">
        <authorList>
            <person name="Tran Van P."/>
        </authorList>
    </citation>
    <scope>NUCLEOTIDE SEQUENCE</scope>
</reference>
<evidence type="ECO:0000313" key="2">
    <source>
        <dbReference type="EMBL" id="CAD7593456.1"/>
    </source>
</evidence>
<dbReference type="AlphaFoldDB" id="A0A7R9JZV6"/>
<accession>A0A7R9JZV6</accession>
<gene>
    <name evidence="2" type="ORF">TGEB3V08_LOCUS5321</name>
</gene>
<name>A0A7R9JZV6_TIMGE</name>
<feature type="region of interest" description="Disordered" evidence="1">
    <location>
        <begin position="1"/>
        <end position="54"/>
    </location>
</feature>
<evidence type="ECO:0000256" key="1">
    <source>
        <dbReference type="SAM" id="MobiDB-lite"/>
    </source>
</evidence>